<dbReference type="Gene3D" id="3.40.50.300">
    <property type="entry name" value="P-loop containing nucleotide triphosphate hydrolases"/>
    <property type="match status" value="2"/>
</dbReference>
<dbReference type="PANTHER" id="PTHR32114">
    <property type="entry name" value="ABC TRANSPORTER ABCH.3"/>
    <property type="match status" value="1"/>
</dbReference>
<gene>
    <name evidence="3" type="ORF">JQX41_06690</name>
    <name evidence="4" type="ORF">JQX48_06695</name>
</gene>
<proteinExistence type="predicted"/>
<evidence type="ECO:0000313" key="3">
    <source>
        <dbReference type="EMBL" id="MBM2411979.1"/>
    </source>
</evidence>
<name>A0A9Q2P8M8_9RHOB</name>
<dbReference type="Pfam" id="PF02463">
    <property type="entry name" value="SMC_N"/>
    <property type="match status" value="1"/>
</dbReference>
<sequence length="671" mass="74076">MLTTLTYSVTFATTGRTLEEDITFRSGFGILTGANETGKSFAVEMIRWCLFGSAALRGKISDYKTAKADLTFVLKGDTYTVERTASNATLYRGSDEIAVGTTAVNRKVCELFGFGLDVFDASCVALQGEIEALGLMKPAERKRLVDSVIGLGVIDELAKSAGDEANALKRRARDLTQNLREPEPPTRPEGYRPLPELEAELSELTAAKTRLDHLRGQTAEQRKLPTAPVETIKTPVAELERLATEQDQLRGQLKSAEMERAARPEPSPYNEIELARMADQHQTHQRWVEKERLLARTPDPGVSVETVEHAIAAKEADHLRQRIADLEAKGVHVCPSCQHAWPMEAETIDQLKSELAGFGVVERPHGLPADRQALATLLRAAQAWEDIQPELAPLRDVEPCTRPKLSPTEIETHRHRNSFGDRRAVLSTVVDDLKASLADRPDYGSLLRDRQRYEDQRNHYETQLAAYQNWEQAYQAAMAEIAVLSETVKDHSAVSDLRNAVAIYDTLRTRYEKDLKAYTDGMESVSAILDEAEDWDRARAALASLRSKVKQHLIPSLNSVASQYLAQMTGGDRSVIHADEDFAITVDGQALNTLSGSGKAVACLALRLGLGQVLTQGVFPVFIGDEIDASMDQNRTANTAALLDSLKGRLSQILLVTHKRPEADYVVEMGV</sequence>
<evidence type="ECO:0000313" key="6">
    <source>
        <dbReference type="Proteomes" id="UP000809440"/>
    </source>
</evidence>
<feature type="region of interest" description="Disordered" evidence="1">
    <location>
        <begin position="174"/>
        <end position="194"/>
    </location>
</feature>
<comment type="caution">
    <text evidence="3">The sequence shown here is derived from an EMBL/GenBank/DDBJ whole genome shotgun (WGS) entry which is preliminary data.</text>
</comment>
<evidence type="ECO:0000313" key="5">
    <source>
        <dbReference type="Proteomes" id="UP000755667"/>
    </source>
</evidence>
<dbReference type="RefSeq" id="WP_138488129.1">
    <property type="nucleotide sequence ID" value="NZ_JAFBWU010000003.1"/>
</dbReference>
<dbReference type="Proteomes" id="UP000755667">
    <property type="component" value="Unassembled WGS sequence"/>
</dbReference>
<protein>
    <submittedName>
        <fullName evidence="3">SMC family ATPase</fullName>
    </submittedName>
</protein>
<dbReference type="EMBL" id="JAFBXE010000003">
    <property type="protein sequence ID" value="MBM2411979.1"/>
    <property type="molecule type" value="Genomic_DNA"/>
</dbReference>
<feature type="domain" description="RecF/RecN/SMC N-terminal" evidence="2">
    <location>
        <begin position="20"/>
        <end position="661"/>
    </location>
</feature>
<dbReference type="EMBL" id="JAFBXF010000003">
    <property type="protein sequence ID" value="MBM2416647.1"/>
    <property type="molecule type" value="Genomic_DNA"/>
</dbReference>
<dbReference type="SUPFAM" id="SSF52540">
    <property type="entry name" value="P-loop containing nucleoside triphosphate hydrolases"/>
    <property type="match status" value="1"/>
</dbReference>
<dbReference type="Proteomes" id="UP000809440">
    <property type="component" value="Unassembled WGS sequence"/>
</dbReference>
<keyword evidence="6" id="KW-1185">Reference proteome</keyword>
<evidence type="ECO:0000313" key="4">
    <source>
        <dbReference type="EMBL" id="MBM2416647.1"/>
    </source>
</evidence>
<accession>A0A9Q2P8M8</accession>
<evidence type="ECO:0000259" key="2">
    <source>
        <dbReference type="Pfam" id="PF02463"/>
    </source>
</evidence>
<evidence type="ECO:0000256" key="1">
    <source>
        <dbReference type="SAM" id="MobiDB-lite"/>
    </source>
</evidence>
<reference evidence="3 6" key="1">
    <citation type="submission" date="2021-01" db="EMBL/GenBank/DDBJ databases">
        <title>Diatom-associated Roseobacters Show Island Model of Population Structure.</title>
        <authorList>
            <person name="Qu L."/>
            <person name="Feng X."/>
            <person name="Chen Y."/>
            <person name="Li L."/>
            <person name="Wang X."/>
            <person name="Hu Z."/>
            <person name="Wang H."/>
            <person name="Luo H."/>
        </authorList>
    </citation>
    <scope>NUCLEOTIDE SEQUENCE</scope>
    <source>
        <strain evidence="4 6">CC28-63</strain>
        <strain evidence="3">CC28-69</strain>
    </source>
</reference>
<feature type="compositionally biased region" description="Basic and acidic residues" evidence="1">
    <location>
        <begin position="180"/>
        <end position="190"/>
    </location>
</feature>
<dbReference type="PANTHER" id="PTHR32114:SF2">
    <property type="entry name" value="ABC TRANSPORTER ABCH.3"/>
    <property type="match status" value="1"/>
</dbReference>
<organism evidence="3 5">
    <name type="scientific">Marivita cryptomonadis</name>
    <dbReference type="NCBI Taxonomy" id="505252"/>
    <lineage>
        <taxon>Bacteria</taxon>
        <taxon>Pseudomonadati</taxon>
        <taxon>Pseudomonadota</taxon>
        <taxon>Alphaproteobacteria</taxon>
        <taxon>Rhodobacterales</taxon>
        <taxon>Roseobacteraceae</taxon>
        <taxon>Marivita</taxon>
    </lineage>
</organism>
<dbReference type="InterPro" id="IPR027417">
    <property type="entry name" value="P-loop_NTPase"/>
</dbReference>
<dbReference type="AlphaFoldDB" id="A0A9Q2P8M8"/>
<dbReference type="InterPro" id="IPR003395">
    <property type="entry name" value="RecF/RecN/SMC_N"/>
</dbReference>